<comment type="similarity">
    <text evidence="3">Belongs to the glycosyl hydrolase 5 (cellulase A) family.</text>
</comment>
<feature type="domain" description="Glycoside hydrolase family 5" evidence="5">
    <location>
        <begin position="46"/>
        <end position="289"/>
    </location>
</feature>
<dbReference type="PANTHER" id="PTHR12631">
    <property type="entry name" value="ALPHA-L-IDURONIDASE"/>
    <property type="match status" value="1"/>
</dbReference>
<protein>
    <submittedName>
        <fullName evidence="6">Cellulase family glycosylhydrolase</fullName>
    </submittedName>
</protein>
<evidence type="ECO:0000256" key="1">
    <source>
        <dbReference type="ARBA" id="ARBA00022801"/>
    </source>
</evidence>
<accession>A0ABV5V831</accession>
<comment type="caution">
    <text evidence="6">The sequence shown here is derived from an EMBL/GenBank/DDBJ whole genome shotgun (WGS) entry which is preliminary data.</text>
</comment>
<dbReference type="Pfam" id="PF00150">
    <property type="entry name" value="Cellulase"/>
    <property type="match status" value="1"/>
</dbReference>
<name>A0ABV5V831_9ACTN</name>
<evidence type="ECO:0000256" key="3">
    <source>
        <dbReference type="RuleBase" id="RU361153"/>
    </source>
</evidence>
<dbReference type="Gene3D" id="3.20.20.80">
    <property type="entry name" value="Glycosidases"/>
    <property type="match status" value="1"/>
</dbReference>
<sequence length="378" mass="40643">MARIRRGHRGAATWAALLVWLTWALTATACAPSRPAPGVEFGIAYGNRLVWMSDRELSAALDDAVTVGARWVRADLSWADIQPVPLGDFLWWKFDRVVGAAEERGLDVLPVLAYTPPWARPAGCGTDKCAPADPEAFAAFAGAAARRYAPRDVHRWEVWNEPNIPVFWQPAPDPAAYTTLLRATSRAVRRADPSAGVVLGGLAAPDTSGRDISAPDFLAAVLARGGGRSVDAVGYHPYTYPALPGTATGPALDWARIDRTRDSLRRLLTAHDAADTPVWITEFGAPTNGPGPASDGRTTPAGEEPTHVTEGRQAQIAADAVRTARRTPLVRTLIWYTERDQGTDRSTPENFFGLRRYDGTAKPAFGALRDAIAAPHGG</sequence>
<evidence type="ECO:0000256" key="4">
    <source>
        <dbReference type="SAM" id="MobiDB-lite"/>
    </source>
</evidence>
<dbReference type="InterPro" id="IPR001547">
    <property type="entry name" value="Glyco_hydro_5"/>
</dbReference>
<dbReference type="Proteomes" id="UP001589703">
    <property type="component" value="Unassembled WGS sequence"/>
</dbReference>
<evidence type="ECO:0000256" key="2">
    <source>
        <dbReference type="ARBA" id="ARBA00023295"/>
    </source>
</evidence>
<evidence type="ECO:0000313" key="7">
    <source>
        <dbReference type="Proteomes" id="UP001589703"/>
    </source>
</evidence>
<dbReference type="PROSITE" id="PS51257">
    <property type="entry name" value="PROKAR_LIPOPROTEIN"/>
    <property type="match status" value="1"/>
</dbReference>
<organism evidence="6 7">
    <name type="scientific">Streptomyces thermocoprophilus</name>
    <dbReference type="NCBI Taxonomy" id="78356"/>
    <lineage>
        <taxon>Bacteria</taxon>
        <taxon>Bacillati</taxon>
        <taxon>Actinomycetota</taxon>
        <taxon>Actinomycetes</taxon>
        <taxon>Kitasatosporales</taxon>
        <taxon>Streptomycetaceae</taxon>
        <taxon>Streptomyces</taxon>
    </lineage>
</organism>
<proteinExistence type="inferred from homology"/>
<reference evidence="6 7" key="1">
    <citation type="submission" date="2024-09" db="EMBL/GenBank/DDBJ databases">
        <authorList>
            <person name="Sun Q."/>
            <person name="Mori K."/>
        </authorList>
    </citation>
    <scope>NUCLEOTIDE SEQUENCE [LARGE SCALE GENOMIC DNA]</scope>
    <source>
        <strain evidence="6 7">JCM 10918</strain>
    </source>
</reference>
<dbReference type="EMBL" id="JBHMAR010000001">
    <property type="protein sequence ID" value="MFB9733949.1"/>
    <property type="molecule type" value="Genomic_DNA"/>
</dbReference>
<feature type="region of interest" description="Disordered" evidence="4">
    <location>
        <begin position="283"/>
        <end position="309"/>
    </location>
</feature>
<evidence type="ECO:0000259" key="5">
    <source>
        <dbReference type="Pfam" id="PF00150"/>
    </source>
</evidence>
<dbReference type="InterPro" id="IPR051923">
    <property type="entry name" value="Glycosyl_Hydrolase_39"/>
</dbReference>
<gene>
    <name evidence="6" type="ORF">ACFFRO_02105</name>
</gene>
<dbReference type="InterPro" id="IPR017853">
    <property type="entry name" value="GH"/>
</dbReference>
<dbReference type="RefSeq" id="WP_385857895.1">
    <property type="nucleotide sequence ID" value="NZ_JBHMAR010000001.1"/>
</dbReference>
<keyword evidence="1 3" id="KW-0378">Hydrolase</keyword>
<dbReference type="SUPFAM" id="SSF51445">
    <property type="entry name" value="(Trans)glycosidases"/>
    <property type="match status" value="1"/>
</dbReference>
<keyword evidence="7" id="KW-1185">Reference proteome</keyword>
<evidence type="ECO:0000313" key="6">
    <source>
        <dbReference type="EMBL" id="MFB9733949.1"/>
    </source>
</evidence>
<dbReference type="PANTHER" id="PTHR12631:SF10">
    <property type="entry name" value="BETA-XYLOSIDASE-LIKE PROTEIN-RELATED"/>
    <property type="match status" value="1"/>
</dbReference>
<keyword evidence="2 3" id="KW-0326">Glycosidase</keyword>